<organism evidence="2 3">
    <name type="scientific">Tetrapyrgos nigripes</name>
    <dbReference type="NCBI Taxonomy" id="182062"/>
    <lineage>
        <taxon>Eukaryota</taxon>
        <taxon>Fungi</taxon>
        <taxon>Dikarya</taxon>
        <taxon>Basidiomycota</taxon>
        <taxon>Agaricomycotina</taxon>
        <taxon>Agaricomycetes</taxon>
        <taxon>Agaricomycetidae</taxon>
        <taxon>Agaricales</taxon>
        <taxon>Marasmiineae</taxon>
        <taxon>Marasmiaceae</taxon>
        <taxon>Tetrapyrgos</taxon>
    </lineage>
</organism>
<protein>
    <recommendedName>
        <fullName evidence="4">F-box domain-containing protein</fullName>
    </recommendedName>
</protein>
<feature type="region of interest" description="Disordered" evidence="1">
    <location>
        <begin position="30"/>
        <end position="67"/>
    </location>
</feature>
<sequence length="311" mass="36422">MPSTLKRRHRQDLTLRKSFLETIRTKFSSVVTNQRRPRTNSTDHTSESTRGADQPIRRAEKHPHRRPPIPYVYTTHNIRVLPPELLAYTFILGAEEDPMLPITVSHVCSLWRELALHTPSLWRRIWLGSHYHIWRERIYRARSCSLDVVLWSPDPAQPFTWTLRPSSTLNFFQVQSYMHIVSPYIRRWRSLDIRLMNYSPYLWNGALSECCAWGVQAQAPLLEELILVHRQNDDTKEFCLFSGHAPRLRRAVIDGIRLSWLPSLFQNLTFLDYTHHGFTSGYQAIQEVVGLLQEDDHIEALQSFPKSISLS</sequence>
<proteinExistence type="predicted"/>
<evidence type="ECO:0000313" key="3">
    <source>
        <dbReference type="Proteomes" id="UP000559256"/>
    </source>
</evidence>
<name>A0A8H5GQR3_9AGAR</name>
<reference evidence="2 3" key="1">
    <citation type="journal article" date="2020" name="ISME J.">
        <title>Uncovering the hidden diversity of litter-decomposition mechanisms in mushroom-forming fungi.</title>
        <authorList>
            <person name="Floudas D."/>
            <person name="Bentzer J."/>
            <person name="Ahren D."/>
            <person name="Johansson T."/>
            <person name="Persson P."/>
            <person name="Tunlid A."/>
        </authorList>
    </citation>
    <scope>NUCLEOTIDE SEQUENCE [LARGE SCALE GENOMIC DNA]</scope>
    <source>
        <strain evidence="2 3">CBS 291.85</strain>
    </source>
</reference>
<dbReference type="AlphaFoldDB" id="A0A8H5GQR3"/>
<evidence type="ECO:0000313" key="2">
    <source>
        <dbReference type="EMBL" id="KAF5369543.1"/>
    </source>
</evidence>
<dbReference type="EMBL" id="JAACJM010000013">
    <property type="protein sequence ID" value="KAF5369543.1"/>
    <property type="molecule type" value="Genomic_DNA"/>
</dbReference>
<evidence type="ECO:0008006" key="4">
    <source>
        <dbReference type="Google" id="ProtNLM"/>
    </source>
</evidence>
<accession>A0A8H5GQR3</accession>
<comment type="caution">
    <text evidence="2">The sequence shown here is derived from an EMBL/GenBank/DDBJ whole genome shotgun (WGS) entry which is preliminary data.</text>
</comment>
<keyword evidence="3" id="KW-1185">Reference proteome</keyword>
<dbReference type="Gene3D" id="1.20.1280.50">
    <property type="match status" value="1"/>
</dbReference>
<feature type="compositionally biased region" description="Polar residues" evidence="1">
    <location>
        <begin position="30"/>
        <end position="51"/>
    </location>
</feature>
<evidence type="ECO:0000256" key="1">
    <source>
        <dbReference type="SAM" id="MobiDB-lite"/>
    </source>
</evidence>
<dbReference type="OrthoDB" id="3021910at2759"/>
<gene>
    <name evidence="2" type="ORF">D9758_002591</name>
</gene>
<dbReference type="Proteomes" id="UP000559256">
    <property type="component" value="Unassembled WGS sequence"/>
</dbReference>